<evidence type="ECO:0000256" key="5">
    <source>
        <dbReference type="ARBA" id="ARBA00022679"/>
    </source>
</evidence>
<dbReference type="Gene3D" id="3.30.70.270">
    <property type="match status" value="1"/>
</dbReference>
<evidence type="ECO:0000256" key="8">
    <source>
        <dbReference type="ARBA" id="ARBA00022723"/>
    </source>
</evidence>
<proteinExistence type="inferred from homology"/>
<dbReference type="GO" id="GO:0003684">
    <property type="term" value="F:damaged DNA binding"/>
    <property type="evidence" value="ECO:0007669"/>
    <property type="project" value="InterPro"/>
</dbReference>
<organism evidence="18 19">
    <name type="scientific">Anaerosporobacter mobilis DSM 15930</name>
    <dbReference type="NCBI Taxonomy" id="1120996"/>
    <lineage>
        <taxon>Bacteria</taxon>
        <taxon>Bacillati</taxon>
        <taxon>Bacillota</taxon>
        <taxon>Clostridia</taxon>
        <taxon>Lachnospirales</taxon>
        <taxon>Lachnospiraceae</taxon>
        <taxon>Anaerosporobacter</taxon>
    </lineage>
</organism>
<comment type="cofactor">
    <cofactor evidence="15">
        <name>Mg(2+)</name>
        <dbReference type="ChEBI" id="CHEBI:18420"/>
    </cofactor>
    <text evidence="15">Binds 2 magnesium ions per subunit.</text>
</comment>
<keyword evidence="4 15" id="KW-0963">Cytoplasm</keyword>
<evidence type="ECO:0000256" key="14">
    <source>
        <dbReference type="ARBA" id="ARBA00049244"/>
    </source>
</evidence>
<dbReference type="GO" id="GO:0005829">
    <property type="term" value="C:cytosol"/>
    <property type="evidence" value="ECO:0007669"/>
    <property type="project" value="TreeGrafter"/>
</dbReference>
<keyword evidence="12 15" id="KW-0238">DNA-binding</keyword>
<evidence type="ECO:0000313" key="18">
    <source>
        <dbReference type="EMBL" id="SHM21724.1"/>
    </source>
</evidence>
<evidence type="ECO:0000256" key="2">
    <source>
        <dbReference type="ARBA" id="ARBA00010945"/>
    </source>
</evidence>
<feature type="region of interest" description="Disordered" evidence="16">
    <location>
        <begin position="425"/>
        <end position="452"/>
    </location>
</feature>
<dbReference type="InterPro" id="IPR050116">
    <property type="entry name" value="DNA_polymerase-Y"/>
</dbReference>
<evidence type="ECO:0000256" key="1">
    <source>
        <dbReference type="ARBA" id="ARBA00004496"/>
    </source>
</evidence>
<keyword evidence="7 15" id="KW-0235">DNA replication</keyword>
<dbReference type="GO" id="GO:0006261">
    <property type="term" value="P:DNA-templated DNA replication"/>
    <property type="evidence" value="ECO:0007669"/>
    <property type="project" value="UniProtKB-UniRule"/>
</dbReference>
<gene>
    <name evidence="15" type="primary">dinB</name>
    <name evidence="18" type="ORF">SAMN02746066_01210</name>
</gene>
<feature type="binding site" evidence="15">
    <location>
        <position position="9"/>
    </location>
    <ligand>
        <name>Mg(2+)</name>
        <dbReference type="ChEBI" id="CHEBI:18420"/>
    </ligand>
</feature>
<evidence type="ECO:0000256" key="16">
    <source>
        <dbReference type="SAM" id="MobiDB-lite"/>
    </source>
</evidence>
<evidence type="ECO:0000256" key="3">
    <source>
        <dbReference type="ARBA" id="ARBA00022457"/>
    </source>
</evidence>
<name>A0A1M7GZ98_9FIRM</name>
<dbReference type="Pfam" id="PF21999">
    <property type="entry name" value="IMS_HHH_1"/>
    <property type="match status" value="1"/>
</dbReference>
<evidence type="ECO:0000256" key="9">
    <source>
        <dbReference type="ARBA" id="ARBA00022763"/>
    </source>
</evidence>
<dbReference type="Gene3D" id="3.30.1490.100">
    <property type="entry name" value="DNA polymerase, Y-family, little finger domain"/>
    <property type="match status" value="1"/>
</dbReference>
<dbReference type="GO" id="GO:0042276">
    <property type="term" value="P:error-prone translesion synthesis"/>
    <property type="evidence" value="ECO:0007669"/>
    <property type="project" value="TreeGrafter"/>
</dbReference>
<evidence type="ECO:0000256" key="10">
    <source>
        <dbReference type="ARBA" id="ARBA00022842"/>
    </source>
</evidence>
<evidence type="ECO:0000256" key="7">
    <source>
        <dbReference type="ARBA" id="ARBA00022705"/>
    </source>
</evidence>
<evidence type="ECO:0000313" key="19">
    <source>
        <dbReference type="Proteomes" id="UP000184038"/>
    </source>
</evidence>
<dbReference type="CDD" id="cd03586">
    <property type="entry name" value="PolY_Pol_IV_kappa"/>
    <property type="match status" value="1"/>
</dbReference>
<feature type="compositionally biased region" description="Basic and acidic residues" evidence="16">
    <location>
        <begin position="436"/>
        <end position="445"/>
    </location>
</feature>
<feature type="site" description="Substrate discrimination" evidence="15">
    <location>
        <position position="14"/>
    </location>
</feature>
<sequence length="452" mass="50720">MDRVIFHIDVNSAFLSWEAVYRLKILGEETDLREIASVVGGDEKKRHGIVLAKSIPAKKYGIQTGESLAEARKKCPNLTIVPPQHDLYKQCSELFIQLLREYTPCVEQYSIDEAYMDMSGTLSLHGSPVVVANAIKDRIYREFGFTVNIGVSSNKLLAKMASDFKKPNLVHTLFPDEIEKKMWLLPVSELFFVGRATSKKLFAMGIKSIGDLAKADSNILKAHLKKHGEIIHNFANGVDDSVVLTETIANKGYGNSTTVPFDVTDRDTALTILLSLSEMVGARLRKDHVYIRVIAVSIVDCEFHHVSHQMTLLEPTNLTNEIHAAACQLFGELWNGEPLRNFGVHTSRIEEQGASRQLNLFELGLKNETDQVKETVDYRITEKPNALLKREKLEKLDQTIDQIRLRYGMDSIKRANFVNSKLDHMSGGSSSITLPKQKEKGKPFDPAKGLKL</sequence>
<evidence type="ECO:0000256" key="6">
    <source>
        <dbReference type="ARBA" id="ARBA00022695"/>
    </source>
</evidence>
<dbReference type="SUPFAM" id="SSF56672">
    <property type="entry name" value="DNA/RNA polymerases"/>
    <property type="match status" value="1"/>
</dbReference>
<keyword evidence="3 15" id="KW-0515">Mutator protein</keyword>
<dbReference type="HAMAP" id="MF_01113">
    <property type="entry name" value="DNApol_IV"/>
    <property type="match status" value="1"/>
</dbReference>
<dbReference type="STRING" id="1120996.SAMN02746066_01210"/>
<evidence type="ECO:0000256" key="4">
    <source>
        <dbReference type="ARBA" id="ARBA00022490"/>
    </source>
</evidence>
<dbReference type="PANTHER" id="PTHR11076">
    <property type="entry name" value="DNA REPAIR POLYMERASE UMUC / TRANSFERASE FAMILY MEMBER"/>
    <property type="match status" value="1"/>
</dbReference>
<dbReference type="Gene3D" id="3.40.1170.60">
    <property type="match status" value="1"/>
</dbReference>
<keyword evidence="19" id="KW-1185">Reference proteome</keyword>
<evidence type="ECO:0000256" key="11">
    <source>
        <dbReference type="ARBA" id="ARBA00022932"/>
    </source>
</evidence>
<protein>
    <recommendedName>
        <fullName evidence="15">DNA polymerase IV</fullName>
        <shortName evidence="15">Pol IV</shortName>
        <ecNumber evidence="15">2.7.7.7</ecNumber>
    </recommendedName>
</protein>
<dbReference type="OrthoDB" id="9808813at2"/>
<feature type="domain" description="UmuC" evidence="17">
    <location>
        <begin position="5"/>
        <end position="194"/>
    </location>
</feature>
<evidence type="ECO:0000259" key="17">
    <source>
        <dbReference type="PROSITE" id="PS50173"/>
    </source>
</evidence>
<dbReference type="InterPro" id="IPR043502">
    <property type="entry name" value="DNA/RNA_pol_sf"/>
</dbReference>
<comment type="function">
    <text evidence="15">Poorly processive, error-prone DNA polymerase involved in untargeted mutagenesis. Copies undamaged DNA at stalled replication forks, which arise in vivo from mismatched or misaligned primer ends. These misaligned primers can be extended by PolIV. Exhibits no 3'-5' exonuclease (proofreading) activity. May be involved in translesional synthesis, in conjunction with the beta clamp from PolIII.</text>
</comment>
<dbReference type="PROSITE" id="PS50173">
    <property type="entry name" value="UMUC"/>
    <property type="match status" value="1"/>
</dbReference>
<accession>A0A1M7GZ98</accession>
<comment type="similarity">
    <text evidence="2 15">Belongs to the DNA polymerase type-Y family.</text>
</comment>
<dbReference type="EMBL" id="FRCP01000007">
    <property type="protein sequence ID" value="SHM21724.1"/>
    <property type="molecule type" value="Genomic_DNA"/>
</dbReference>
<comment type="subcellular location">
    <subcellularLocation>
        <location evidence="1 15">Cytoplasm</location>
    </subcellularLocation>
</comment>
<keyword evidence="6 15" id="KW-0548">Nucleotidyltransferase</keyword>
<dbReference type="InterPro" id="IPR043128">
    <property type="entry name" value="Rev_trsase/Diguanyl_cyclase"/>
</dbReference>
<evidence type="ECO:0000256" key="15">
    <source>
        <dbReference type="HAMAP-Rule" id="MF_01113"/>
    </source>
</evidence>
<keyword evidence="8 15" id="KW-0479">Metal-binding</keyword>
<dbReference type="InterPro" id="IPR022880">
    <property type="entry name" value="DNApol_IV"/>
</dbReference>
<keyword evidence="11 15" id="KW-0239">DNA-directed DNA polymerase</keyword>
<dbReference type="InterPro" id="IPR036775">
    <property type="entry name" value="DNA_pol_Y-fam_lit_finger_sf"/>
</dbReference>
<dbReference type="AlphaFoldDB" id="A0A1M7GZ98"/>
<dbReference type="Gene3D" id="1.10.150.20">
    <property type="entry name" value="5' to 3' exonuclease, C-terminal subdomain"/>
    <property type="match status" value="1"/>
</dbReference>
<dbReference type="InterPro" id="IPR053848">
    <property type="entry name" value="IMS_HHH_1"/>
</dbReference>
<reference evidence="18 19" key="1">
    <citation type="submission" date="2016-11" db="EMBL/GenBank/DDBJ databases">
        <authorList>
            <person name="Jaros S."/>
            <person name="Januszkiewicz K."/>
            <person name="Wedrychowicz H."/>
        </authorList>
    </citation>
    <scope>NUCLEOTIDE SEQUENCE [LARGE SCALE GENOMIC DNA]</scope>
    <source>
        <strain evidence="18 19">DSM 15930</strain>
    </source>
</reference>
<dbReference type="InterPro" id="IPR017961">
    <property type="entry name" value="DNA_pol_Y-fam_little_finger"/>
</dbReference>
<keyword evidence="10 15" id="KW-0460">Magnesium</keyword>
<dbReference type="Proteomes" id="UP000184038">
    <property type="component" value="Unassembled WGS sequence"/>
</dbReference>
<dbReference type="EC" id="2.7.7.7" evidence="15"/>
<dbReference type="Pfam" id="PF11799">
    <property type="entry name" value="IMS_C"/>
    <property type="match status" value="1"/>
</dbReference>
<dbReference type="InterPro" id="IPR001126">
    <property type="entry name" value="UmuC"/>
</dbReference>
<feature type="active site" evidence="15">
    <location>
        <position position="113"/>
    </location>
</feature>
<dbReference type="RefSeq" id="WP_073284558.1">
    <property type="nucleotide sequence ID" value="NZ_FRCP01000007.1"/>
</dbReference>
<dbReference type="GO" id="GO:0006281">
    <property type="term" value="P:DNA repair"/>
    <property type="evidence" value="ECO:0007669"/>
    <property type="project" value="UniProtKB-UniRule"/>
</dbReference>
<dbReference type="GO" id="GO:0003887">
    <property type="term" value="F:DNA-directed DNA polymerase activity"/>
    <property type="evidence" value="ECO:0007669"/>
    <property type="project" value="UniProtKB-UniRule"/>
</dbReference>
<comment type="catalytic activity">
    <reaction evidence="14 15">
        <text>DNA(n) + a 2'-deoxyribonucleoside 5'-triphosphate = DNA(n+1) + diphosphate</text>
        <dbReference type="Rhea" id="RHEA:22508"/>
        <dbReference type="Rhea" id="RHEA-COMP:17339"/>
        <dbReference type="Rhea" id="RHEA-COMP:17340"/>
        <dbReference type="ChEBI" id="CHEBI:33019"/>
        <dbReference type="ChEBI" id="CHEBI:61560"/>
        <dbReference type="ChEBI" id="CHEBI:173112"/>
        <dbReference type="EC" id="2.7.7.7"/>
    </reaction>
</comment>
<dbReference type="GO" id="GO:0000287">
    <property type="term" value="F:magnesium ion binding"/>
    <property type="evidence" value="ECO:0007669"/>
    <property type="project" value="UniProtKB-UniRule"/>
</dbReference>
<dbReference type="PANTHER" id="PTHR11076:SF35">
    <property type="entry name" value="DNA REPAIR PROTEIN HOMOLOG YOBH"/>
    <property type="match status" value="1"/>
</dbReference>
<dbReference type="SUPFAM" id="SSF100879">
    <property type="entry name" value="Lesion bypass DNA polymerase (Y-family), little finger domain"/>
    <property type="match status" value="1"/>
</dbReference>
<evidence type="ECO:0000256" key="12">
    <source>
        <dbReference type="ARBA" id="ARBA00023125"/>
    </source>
</evidence>
<dbReference type="Pfam" id="PF00817">
    <property type="entry name" value="IMS"/>
    <property type="match status" value="1"/>
</dbReference>
<keyword evidence="9 15" id="KW-0227">DNA damage</keyword>
<feature type="binding site" evidence="15">
    <location>
        <position position="112"/>
    </location>
    <ligand>
        <name>Mg(2+)</name>
        <dbReference type="ChEBI" id="CHEBI:18420"/>
    </ligand>
</feature>
<keyword evidence="5 15" id="KW-0808">Transferase</keyword>
<evidence type="ECO:0000256" key="13">
    <source>
        <dbReference type="ARBA" id="ARBA00023204"/>
    </source>
</evidence>
<keyword evidence="13 15" id="KW-0234">DNA repair</keyword>
<dbReference type="GO" id="GO:0009432">
    <property type="term" value="P:SOS response"/>
    <property type="evidence" value="ECO:0007669"/>
    <property type="project" value="TreeGrafter"/>
</dbReference>
<comment type="subunit">
    <text evidence="15">Monomer.</text>
</comment>